<keyword evidence="1" id="KW-1185">Reference proteome</keyword>
<evidence type="ECO:0000313" key="2">
    <source>
        <dbReference type="WBParaSite" id="Gr19_v10_g15107.t1"/>
    </source>
</evidence>
<reference evidence="2" key="1">
    <citation type="submission" date="2022-11" db="UniProtKB">
        <authorList>
            <consortium name="WormBaseParasite"/>
        </authorList>
    </citation>
    <scope>IDENTIFICATION</scope>
</reference>
<sequence length="333" mass="38734">MDKAESVQLEEAPLQTFDEIFGEGCLDKLNPIQLISLDKLNPIQLISLDKLNPIQLISLDKLNPIQLISLDKLNPIQLISLDKLNPIQLISLDKLNPIQLISLDKLNPIQLISLDKLNPIQLISLDKLNPIQLISLDKLNPIQLISLDKLNPIQLISLDKLNQIQLIRILLSQKKFDQMKAELKRTGFKNSHQNEINETVAKELGITERTICNWKSELGQTIAYYGDEDIDGFKNSYNELDKTVAKELGLSFRTIFNWQREFGQTKPNHKYSHSEQKELMKLYYEIKDQKPKISNENIAKMLKIGTRTLYKWKKLFKRQQFHPKLFMDILWKR</sequence>
<evidence type="ECO:0000313" key="1">
    <source>
        <dbReference type="Proteomes" id="UP000887572"/>
    </source>
</evidence>
<protein>
    <submittedName>
        <fullName evidence="2">Uncharacterized protein</fullName>
    </submittedName>
</protein>
<name>A0A914H9R7_GLORO</name>
<accession>A0A914H9R7</accession>
<dbReference type="WBParaSite" id="Gr19_v10_g15107.t1">
    <property type="protein sequence ID" value="Gr19_v10_g15107.t1"/>
    <property type="gene ID" value="Gr19_v10_g15107"/>
</dbReference>
<dbReference type="Proteomes" id="UP000887572">
    <property type="component" value="Unplaced"/>
</dbReference>
<proteinExistence type="predicted"/>
<organism evidence="1 2">
    <name type="scientific">Globodera rostochiensis</name>
    <name type="common">Golden nematode worm</name>
    <name type="synonym">Heterodera rostochiensis</name>
    <dbReference type="NCBI Taxonomy" id="31243"/>
    <lineage>
        <taxon>Eukaryota</taxon>
        <taxon>Metazoa</taxon>
        <taxon>Ecdysozoa</taxon>
        <taxon>Nematoda</taxon>
        <taxon>Chromadorea</taxon>
        <taxon>Rhabditida</taxon>
        <taxon>Tylenchina</taxon>
        <taxon>Tylenchomorpha</taxon>
        <taxon>Tylenchoidea</taxon>
        <taxon>Heteroderidae</taxon>
        <taxon>Heteroderinae</taxon>
        <taxon>Globodera</taxon>
    </lineage>
</organism>
<dbReference type="AlphaFoldDB" id="A0A914H9R7"/>